<keyword evidence="1" id="KW-0472">Membrane</keyword>
<proteinExistence type="predicted"/>
<name>A0AAV8SMP6_9ROSI</name>
<evidence type="ECO:0000313" key="3">
    <source>
        <dbReference type="Proteomes" id="UP001159364"/>
    </source>
</evidence>
<dbReference type="PANTHER" id="PTHR37206">
    <property type="entry name" value="TRANSMEMBRANE PROTEIN"/>
    <property type="match status" value="1"/>
</dbReference>
<dbReference type="AlphaFoldDB" id="A0AAV8SMP6"/>
<evidence type="ECO:0000256" key="1">
    <source>
        <dbReference type="SAM" id="Phobius"/>
    </source>
</evidence>
<evidence type="ECO:0000313" key="2">
    <source>
        <dbReference type="EMBL" id="KAJ8753308.1"/>
    </source>
</evidence>
<accession>A0AAV8SMP6</accession>
<organism evidence="2 3">
    <name type="scientific">Erythroxylum novogranatense</name>
    <dbReference type="NCBI Taxonomy" id="1862640"/>
    <lineage>
        <taxon>Eukaryota</taxon>
        <taxon>Viridiplantae</taxon>
        <taxon>Streptophyta</taxon>
        <taxon>Embryophyta</taxon>
        <taxon>Tracheophyta</taxon>
        <taxon>Spermatophyta</taxon>
        <taxon>Magnoliopsida</taxon>
        <taxon>eudicotyledons</taxon>
        <taxon>Gunneridae</taxon>
        <taxon>Pentapetalae</taxon>
        <taxon>rosids</taxon>
        <taxon>fabids</taxon>
        <taxon>Malpighiales</taxon>
        <taxon>Erythroxylaceae</taxon>
        <taxon>Erythroxylum</taxon>
    </lineage>
</organism>
<keyword evidence="3" id="KW-1185">Reference proteome</keyword>
<sequence length="205" mass="23057">MREDDMSLRGFDDLELPSCSNSDSHRALSKQWSLVVLRHDSSNARDDLSVFPPINHENLTPSTFDLHPDKKSLSESSTSAAVQFSSQDADYSSSSTPSVPAIPRWWGVAFEVLRSKVVHIGSYVRCNGGGGECRNGVSFKLFGNVAFAAAMVVGWWLSVRVWRRRDRVEHLLRIIVEKDEKILKLLNQIVQMNEVLLSRQRALTS</sequence>
<dbReference type="Proteomes" id="UP001159364">
    <property type="component" value="Linkage Group LG10"/>
</dbReference>
<dbReference type="EMBL" id="JAIWQS010000010">
    <property type="protein sequence ID" value="KAJ8753308.1"/>
    <property type="molecule type" value="Genomic_DNA"/>
</dbReference>
<evidence type="ECO:0008006" key="4">
    <source>
        <dbReference type="Google" id="ProtNLM"/>
    </source>
</evidence>
<protein>
    <recommendedName>
        <fullName evidence="4">Transmembrane protein</fullName>
    </recommendedName>
</protein>
<reference evidence="2 3" key="1">
    <citation type="submission" date="2021-09" db="EMBL/GenBank/DDBJ databases">
        <title>Genomic insights and catalytic innovation underlie evolution of tropane alkaloids biosynthesis.</title>
        <authorList>
            <person name="Wang Y.-J."/>
            <person name="Tian T."/>
            <person name="Huang J.-P."/>
            <person name="Huang S.-X."/>
        </authorList>
    </citation>
    <scope>NUCLEOTIDE SEQUENCE [LARGE SCALE GENOMIC DNA]</scope>
    <source>
        <strain evidence="2">KIB-2018</strain>
        <tissue evidence="2">Leaf</tissue>
    </source>
</reference>
<dbReference type="PANTHER" id="PTHR37206:SF1">
    <property type="entry name" value="TRANSMEMBRANE PROTEIN"/>
    <property type="match status" value="1"/>
</dbReference>
<feature type="transmembrane region" description="Helical" evidence="1">
    <location>
        <begin position="141"/>
        <end position="159"/>
    </location>
</feature>
<keyword evidence="1" id="KW-1133">Transmembrane helix</keyword>
<comment type="caution">
    <text evidence="2">The sequence shown here is derived from an EMBL/GenBank/DDBJ whole genome shotgun (WGS) entry which is preliminary data.</text>
</comment>
<gene>
    <name evidence="2" type="ORF">K2173_019707</name>
</gene>
<keyword evidence="1" id="KW-0812">Transmembrane</keyword>